<evidence type="ECO:0000256" key="4">
    <source>
        <dbReference type="ARBA" id="ARBA00022553"/>
    </source>
</evidence>
<evidence type="ECO:0000256" key="17">
    <source>
        <dbReference type="SAM" id="MobiDB-lite"/>
    </source>
</evidence>
<reference evidence="19" key="1">
    <citation type="submission" date="2019-03" db="UniProtKB">
        <authorList>
            <consortium name="Ensembl"/>
        </authorList>
    </citation>
    <scope>IDENTIFICATION</scope>
</reference>
<dbReference type="GO" id="GO:0006915">
    <property type="term" value="P:apoptotic process"/>
    <property type="evidence" value="ECO:0007669"/>
    <property type="project" value="UniProtKB-KW"/>
</dbReference>
<dbReference type="RefSeq" id="XP_008682742.2">
    <property type="nucleotide sequence ID" value="XM_008684520.2"/>
</dbReference>
<dbReference type="Ensembl" id="ENSUMAT00000001607.1">
    <property type="protein sequence ID" value="ENSUMAP00000001277.1"/>
    <property type="gene ID" value="ENSUMAG00000001228.1"/>
</dbReference>
<dbReference type="GO" id="GO:0043558">
    <property type="term" value="P:regulation of translational initiation in response to stress"/>
    <property type="evidence" value="ECO:0007669"/>
    <property type="project" value="Ensembl"/>
</dbReference>
<dbReference type="GO" id="GO:0072542">
    <property type="term" value="F:protein phosphatase activator activity"/>
    <property type="evidence" value="ECO:0007669"/>
    <property type="project" value="Ensembl"/>
</dbReference>
<dbReference type="CTD" id="23645"/>
<evidence type="ECO:0000256" key="5">
    <source>
        <dbReference type="ARBA" id="ARBA00022703"/>
    </source>
</evidence>
<keyword evidence="5" id="KW-0053">Apoptosis</keyword>
<dbReference type="OrthoDB" id="5976067at2759"/>
<keyword evidence="13" id="KW-0472">Membrane</keyword>
<feature type="region of interest" description="Disordered" evidence="17">
    <location>
        <begin position="1"/>
        <end position="35"/>
    </location>
</feature>
<keyword evidence="12" id="KW-0496">Mitochondrion</keyword>
<accession>A0A452T0K8</accession>
<comment type="similarity">
    <text evidence="3">Belongs to the PPP1R15 family.</text>
</comment>
<keyword evidence="6" id="KW-0677">Repeat</keyword>
<proteinExistence type="inferred from homology"/>
<feature type="compositionally biased region" description="Acidic residues" evidence="17">
    <location>
        <begin position="377"/>
        <end position="396"/>
    </location>
</feature>
<evidence type="ECO:0000256" key="9">
    <source>
        <dbReference type="ARBA" id="ARBA00022843"/>
    </source>
</evidence>
<keyword evidence="7" id="KW-1000">Mitochondrion outer membrane</keyword>
<evidence type="ECO:0000256" key="14">
    <source>
        <dbReference type="ARBA" id="ARBA00040008"/>
    </source>
</evidence>
<keyword evidence="9" id="KW-0832">Ubl conjugation</keyword>
<evidence type="ECO:0000313" key="19">
    <source>
        <dbReference type="Ensembl" id="ENSUMAP00000001277"/>
    </source>
</evidence>
<keyword evidence="10" id="KW-0810">Translation regulation</keyword>
<keyword evidence="8" id="KW-0256">Endoplasmic reticulum</keyword>
<evidence type="ECO:0000256" key="3">
    <source>
        <dbReference type="ARBA" id="ARBA00010161"/>
    </source>
</evidence>
<comment type="subunit">
    <text evidence="16">Interacts with PPP1CA. Interacts with EIF2S1. Interacts with PCNA. Interacts with LYN and KMT2A/MLL1. Interacts with PPP1R1A and SMARCB1. Interacts with SMAD7. Interacts with BAG1. Interacts with NOX4.</text>
</comment>
<dbReference type="GO" id="GO:0005789">
    <property type="term" value="C:endoplasmic reticulum membrane"/>
    <property type="evidence" value="ECO:0007669"/>
    <property type="project" value="UniProtKB-SubCell"/>
</dbReference>
<feature type="region of interest" description="Disordered" evidence="17">
    <location>
        <begin position="251"/>
        <end position="627"/>
    </location>
</feature>
<dbReference type="GO" id="GO:0005741">
    <property type="term" value="C:mitochondrial outer membrane"/>
    <property type="evidence" value="ECO:0007669"/>
    <property type="project" value="UniProtKB-SubCell"/>
</dbReference>
<feature type="compositionally biased region" description="Basic and acidic residues" evidence="17">
    <location>
        <begin position="259"/>
        <end position="270"/>
    </location>
</feature>
<dbReference type="PANTHER" id="PTHR16489">
    <property type="entry name" value="GH11727P"/>
    <property type="match status" value="1"/>
</dbReference>
<organism evidence="19">
    <name type="scientific">Ursus maritimus</name>
    <name type="common">Polar bear</name>
    <name type="synonym">Thalarctos maritimus</name>
    <dbReference type="NCBI Taxonomy" id="29073"/>
    <lineage>
        <taxon>Eukaryota</taxon>
        <taxon>Metazoa</taxon>
        <taxon>Chordata</taxon>
        <taxon>Craniata</taxon>
        <taxon>Vertebrata</taxon>
        <taxon>Euteleostomi</taxon>
        <taxon>Mammalia</taxon>
        <taxon>Eutheria</taxon>
        <taxon>Laurasiatheria</taxon>
        <taxon>Carnivora</taxon>
        <taxon>Caniformia</taxon>
        <taxon>Ursidae</taxon>
        <taxon>Ursus</taxon>
    </lineage>
</organism>
<dbReference type="GO" id="GO:0005794">
    <property type="term" value="C:Golgi apparatus"/>
    <property type="evidence" value="ECO:0007669"/>
    <property type="project" value="Ensembl"/>
</dbReference>
<feature type="compositionally biased region" description="Acidic residues" evidence="17">
    <location>
        <begin position="336"/>
        <end position="355"/>
    </location>
</feature>
<dbReference type="GeneID" id="103657105"/>
<feature type="region of interest" description="Disordered" evidence="17">
    <location>
        <begin position="137"/>
        <end position="201"/>
    </location>
</feature>
<evidence type="ECO:0000256" key="13">
    <source>
        <dbReference type="ARBA" id="ARBA00023136"/>
    </source>
</evidence>
<feature type="compositionally biased region" description="Acidic residues" evidence="17">
    <location>
        <begin position="290"/>
        <end position="302"/>
    </location>
</feature>
<evidence type="ECO:0000256" key="10">
    <source>
        <dbReference type="ARBA" id="ARBA00022845"/>
    </source>
</evidence>
<dbReference type="InterPro" id="IPR051254">
    <property type="entry name" value="PPP1R15"/>
</dbReference>
<sequence>MVATRAGAPAPGVTRSPESLRQMAPGQVPHQSAPWRDTSPFFLLSPLMGLLSRAWGHLRGPGPPEPWLLEAVTGADQGEAGLGGEAKTFPATGHALWGRHFQGETGDSGAAEEDGEVFWEACHDLKANSSLLEPWELSDDDGEEEYGGEQATSVPKEQGSEFIDGQPAPLSPSLLIRTLQEPPGKEKSAEGGAAEEEEEVTFFSFPPSRWECCPGVEEFEKEGEAINRGAVGTLTAPLSPGSKPRAWVYYAGEEDDQATEEKRTEDKEVTKSSISCSSSGFHPRAWECCSGEESEEEEDEFTDSGAAKEEGEAEGPSSVPSASALVRAWVYRPGEDTEEEDEDSDSGAAEEEGEAEGPSSVPSTSALVRAWVYQPGEDTEEDEDSDSGAAEEEGEAEGPSSVPSTSALVRAWVYRPGEDTEEEDEDSDSGGAEEEGEAEGPSSVPSTSALVRAWVYQPGEDTEEDEDSDSGAAEEEGEAEGPSSVPSTSALVRAWVYRPGEDTEEEDEDSDSGAAEEEGEAEGPSSVPSTSALVRAWVYRPGEDTEEEDEDSDSGGAEEEGEAEATDTFSRAWIYRPGEDTEQEDDSEAAYSEPIPSLQAQSTLHRGWTYRPGGGTEGGEVAEEWGEAEPRPFRVTIYLPGEKPPPPWARPRLPLRLQRRLKPRETPTWHPDPETPLKPQKVRFSEKVSVHLLVVWAGPAQAARRGPWEQLARDRSRFARRIAQAQELLGPCLTPAARARAWALCGNPPSPLATTPAPPQVSPLSSIQATPLMLGHVGAFPSTPPVSPSPCLDLSGRRG</sequence>
<feature type="compositionally biased region" description="Acidic residues" evidence="17">
    <location>
        <begin position="502"/>
        <end position="521"/>
    </location>
</feature>
<dbReference type="GO" id="GO:0036490">
    <property type="term" value="P:regulation of translation in response to endoplasmic reticulum stress"/>
    <property type="evidence" value="ECO:0007669"/>
    <property type="project" value="Ensembl"/>
</dbReference>
<dbReference type="Pfam" id="PF10488">
    <property type="entry name" value="PP1c_bdg"/>
    <property type="match status" value="1"/>
</dbReference>
<evidence type="ECO:0000256" key="7">
    <source>
        <dbReference type="ARBA" id="ARBA00022787"/>
    </source>
</evidence>
<dbReference type="GO" id="GO:0000164">
    <property type="term" value="C:protein phosphatase type 1 complex"/>
    <property type="evidence" value="ECO:0007669"/>
    <property type="project" value="Ensembl"/>
</dbReference>
<keyword evidence="11" id="KW-0346">Stress response</keyword>
<dbReference type="GO" id="GO:0008157">
    <property type="term" value="F:protein phosphatase 1 binding"/>
    <property type="evidence" value="ECO:0007669"/>
    <property type="project" value="Ensembl"/>
</dbReference>
<evidence type="ECO:0000256" key="16">
    <source>
        <dbReference type="ARBA" id="ARBA00047011"/>
    </source>
</evidence>
<keyword evidence="4" id="KW-0597">Phosphoprotein</keyword>
<feature type="compositionally biased region" description="Acidic residues" evidence="17">
    <location>
        <begin position="419"/>
        <end position="438"/>
    </location>
</feature>
<evidence type="ECO:0000256" key="1">
    <source>
        <dbReference type="ARBA" id="ARBA00004397"/>
    </source>
</evidence>
<dbReference type="GO" id="GO:0032058">
    <property type="term" value="P:positive regulation of translational initiation in response to stress"/>
    <property type="evidence" value="ECO:0007669"/>
    <property type="project" value="Ensembl"/>
</dbReference>
<feature type="compositionally biased region" description="Polar residues" evidence="17">
    <location>
        <begin position="271"/>
        <end position="280"/>
    </location>
</feature>
<feature type="compositionally biased region" description="Acidic residues" evidence="17">
    <location>
        <begin position="544"/>
        <end position="565"/>
    </location>
</feature>
<evidence type="ECO:0000256" key="11">
    <source>
        <dbReference type="ARBA" id="ARBA00023016"/>
    </source>
</evidence>
<feature type="region of interest" description="Disordered" evidence="17">
    <location>
        <begin position="780"/>
        <end position="799"/>
    </location>
</feature>
<dbReference type="OMA" id="VRAWVYR"/>
<dbReference type="InterPro" id="IPR019523">
    <property type="entry name" value="Prot_Pase1_reg-su15A/B_C"/>
</dbReference>
<evidence type="ECO:0000256" key="2">
    <source>
        <dbReference type="ARBA" id="ARBA00004570"/>
    </source>
</evidence>
<evidence type="ECO:0000256" key="8">
    <source>
        <dbReference type="ARBA" id="ARBA00022824"/>
    </source>
</evidence>
<name>A0A452T0K8_URSMA</name>
<gene>
    <name evidence="19" type="primary">PPP1R15A</name>
</gene>
<evidence type="ECO:0000256" key="12">
    <source>
        <dbReference type="ARBA" id="ARBA00023128"/>
    </source>
</evidence>
<dbReference type="GeneTree" id="ENSGT00940000154404"/>
<dbReference type="PANTHER" id="PTHR16489:SF14">
    <property type="entry name" value="PROTEIN PHOSPHATASE 1 REGULATORY SUBUNIT 15A"/>
    <property type="match status" value="1"/>
</dbReference>
<evidence type="ECO:0000256" key="15">
    <source>
        <dbReference type="ARBA" id="ARBA00042438"/>
    </source>
</evidence>
<feature type="domain" description="Protein phosphatase 1 regulatory subunit 15A/B C-terminal" evidence="18">
    <location>
        <begin position="676"/>
        <end position="740"/>
    </location>
</feature>
<comment type="subcellular location">
    <subcellularLocation>
        <location evidence="1">Endoplasmic reticulum membrane</location>
        <topology evidence="1">Peripheral membrane protein</topology>
        <orientation evidence="1">Cytoplasmic side</orientation>
    </subcellularLocation>
    <subcellularLocation>
        <location evidence="2">Mitochondrion outer membrane</location>
        <topology evidence="2">Peripheral membrane protein</topology>
        <orientation evidence="2">Cytoplasmic side</orientation>
    </subcellularLocation>
</comment>
<feature type="compositionally biased region" description="Acidic residues" evidence="17">
    <location>
        <begin position="460"/>
        <end position="479"/>
    </location>
</feature>
<feature type="compositionally biased region" description="Acidic residues" evidence="17">
    <location>
        <begin position="137"/>
        <end position="147"/>
    </location>
</feature>
<evidence type="ECO:0000259" key="18">
    <source>
        <dbReference type="Pfam" id="PF10488"/>
    </source>
</evidence>
<dbReference type="GO" id="GO:0019901">
    <property type="term" value="F:protein kinase binding"/>
    <property type="evidence" value="ECO:0007669"/>
    <property type="project" value="Ensembl"/>
</dbReference>
<dbReference type="GO" id="GO:0071074">
    <property type="term" value="F:eukaryotic initiation factor eIF2 binding"/>
    <property type="evidence" value="ECO:0007669"/>
    <property type="project" value="Ensembl"/>
</dbReference>
<dbReference type="AlphaFoldDB" id="A0A452T0K8"/>
<evidence type="ECO:0000256" key="6">
    <source>
        <dbReference type="ARBA" id="ARBA00022737"/>
    </source>
</evidence>
<dbReference type="KEGG" id="umr:103657105"/>
<dbReference type="GO" id="GO:0070972">
    <property type="term" value="P:protein localization to endoplasmic reticulum"/>
    <property type="evidence" value="ECO:0007669"/>
    <property type="project" value="Ensembl"/>
</dbReference>
<protein>
    <recommendedName>
        <fullName evidence="14">Protein phosphatase 1 regulatory subunit 15A</fullName>
    </recommendedName>
    <alternativeName>
        <fullName evidence="15">Growth arrest and DNA damage-inducible protein GADD34</fullName>
    </alternativeName>
</protein>